<dbReference type="AlphaFoldDB" id="A0AA35PG58"/>
<dbReference type="EMBL" id="OX395136">
    <property type="protein sequence ID" value="CAI5787706.1"/>
    <property type="molecule type" value="Genomic_DNA"/>
</dbReference>
<feature type="compositionally biased region" description="Low complexity" evidence="1">
    <location>
        <begin position="11"/>
        <end position="20"/>
    </location>
</feature>
<gene>
    <name evidence="2" type="ORF">PODLI_1B037346</name>
</gene>
<proteinExistence type="predicted"/>
<protein>
    <submittedName>
        <fullName evidence="2">C1q domain-containing protein</fullName>
    </submittedName>
</protein>
<reference evidence="2" key="1">
    <citation type="submission" date="2022-12" db="EMBL/GenBank/DDBJ databases">
        <authorList>
            <person name="Alioto T."/>
            <person name="Alioto T."/>
            <person name="Gomez Garrido J."/>
        </authorList>
    </citation>
    <scope>NUCLEOTIDE SEQUENCE</scope>
</reference>
<feature type="region of interest" description="Disordered" evidence="1">
    <location>
        <begin position="1"/>
        <end position="20"/>
    </location>
</feature>
<keyword evidence="3" id="KW-1185">Reference proteome</keyword>
<name>A0AA35PG58_9SAUR</name>
<evidence type="ECO:0000313" key="2">
    <source>
        <dbReference type="EMBL" id="CAI5787706.1"/>
    </source>
</evidence>
<feature type="compositionally biased region" description="Basic and acidic residues" evidence="1">
    <location>
        <begin position="60"/>
        <end position="73"/>
    </location>
</feature>
<feature type="compositionally biased region" description="Pro residues" evidence="1">
    <location>
        <begin position="1"/>
        <end position="10"/>
    </location>
</feature>
<feature type="region of interest" description="Disordered" evidence="1">
    <location>
        <begin position="25"/>
        <end position="73"/>
    </location>
</feature>
<evidence type="ECO:0000256" key="1">
    <source>
        <dbReference type="SAM" id="MobiDB-lite"/>
    </source>
</evidence>
<sequence>MLPFIAPPSPSSLVPPSRAAATGLRATKGEKAQGGEARDRGNLEAAGERGVRLGRAASQRSRDVRGGAGEKFEPGAHAALTPWRLPLCPAGGRAHRLGEQNRPKKQKLPFCPHLEKQRRAAPRRCKRHDGAGGGGGGITSPRAHVNAANEGAAAAAAYVAAAAAAQPRGIDSRRRLWGKNPTFWRLYTVDLKAHQNVAAGGILDFGVIKAHQGPLGLLECQETMETMEIMVHLALKEQKVTKETRETLD</sequence>
<dbReference type="Proteomes" id="UP001178461">
    <property type="component" value="Chromosome 11"/>
</dbReference>
<organism evidence="2 3">
    <name type="scientific">Podarcis lilfordi</name>
    <name type="common">Lilford's wall lizard</name>
    <dbReference type="NCBI Taxonomy" id="74358"/>
    <lineage>
        <taxon>Eukaryota</taxon>
        <taxon>Metazoa</taxon>
        <taxon>Chordata</taxon>
        <taxon>Craniata</taxon>
        <taxon>Vertebrata</taxon>
        <taxon>Euteleostomi</taxon>
        <taxon>Lepidosauria</taxon>
        <taxon>Squamata</taxon>
        <taxon>Bifurcata</taxon>
        <taxon>Unidentata</taxon>
        <taxon>Episquamata</taxon>
        <taxon>Laterata</taxon>
        <taxon>Lacertibaenia</taxon>
        <taxon>Lacertidae</taxon>
        <taxon>Podarcis</taxon>
    </lineage>
</organism>
<accession>A0AA35PG58</accession>
<feature type="region of interest" description="Disordered" evidence="1">
    <location>
        <begin position="116"/>
        <end position="139"/>
    </location>
</feature>
<evidence type="ECO:0000313" key="3">
    <source>
        <dbReference type="Proteomes" id="UP001178461"/>
    </source>
</evidence>
<feature type="compositionally biased region" description="Basic and acidic residues" evidence="1">
    <location>
        <begin position="27"/>
        <end position="51"/>
    </location>
</feature>